<dbReference type="HOGENOM" id="CLU_034860_3_0_1"/>
<organism evidence="2">
    <name type="scientific">Fusarium oxysporum f. sp. vasinfectum 25433</name>
    <dbReference type="NCBI Taxonomy" id="1089449"/>
    <lineage>
        <taxon>Eukaryota</taxon>
        <taxon>Fungi</taxon>
        <taxon>Dikarya</taxon>
        <taxon>Ascomycota</taxon>
        <taxon>Pezizomycotina</taxon>
        <taxon>Sordariomycetes</taxon>
        <taxon>Hypocreomycetidae</taxon>
        <taxon>Hypocreales</taxon>
        <taxon>Nectriaceae</taxon>
        <taxon>Fusarium</taxon>
        <taxon>Fusarium oxysporum species complex</taxon>
    </lineage>
</organism>
<evidence type="ECO:0008006" key="3">
    <source>
        <dbReference type="Google" id="ProtNLM"/>
    </source>
</evidence>
<sequence>MCYYQNIAKVILPITLFILISYRYIYPNLQVGFYSSSNSSAYVFYAAEDVYACSAAVNIHLLRTTLHTKHRIIVFTSPDISKEYIDIFQALDVTIIEEQPIPLHNDSVPYYAGCLLKLAAFRMHEIDPTVRRILTLDSDQLILKNLDHLFRLPSTPFLAPAAYWIDKDFLTSALMLIEPNPTQWDRVREVISDPKPDQYDMDIINNLFGHLPDRLSGKYVTLNSHWEDRNLPSWFNPSHEGGNDTATSELALNQDLDNLYHHEAQVVHFTAVGKPWMFPTQELREAKKNAHPILFEQWETWRSLAAGICPGGLINQV</sequence>
<reference evidence="2" key="1">
    <citation type="submission" date="2011-11" db="EMBL/GenBank/DDBJ databases">
        <title>The Genome Sequence of Fusarium oxysporum Cotton.</title>
        <authorList>
            <consortium name="The Broad Institute Genome Sequencing Platform"/>
            <person name="Ma L.-J."/>
            <person name="Gale L.R."/>
            <person name="Schwartz D.C."/>
            <person name="Zhou S."/>
            <person name="Corby-Kistler H."/>
            <person name="Young S.K."/>
            <person name="Zeng Q."/>
            <person name="Gargeya S."/>
            <person name="Fitzgerald M."/>
            <person name="Haas B."/>
            <person name="Abouelleil A."/>
            <person name="Alvarado L."/>
            <person name="Arachchi H.M."/>
            <person name="Berlin A."/>
            <person name="Brown A."/>
            <person name="Chapman S.B."/>
            <person name="Chen Z."/>
            <person name="Dunbar C."/>
            <person name="Freedman E."/>
            <person name="Gearin G."/>
            <person name="Goldberg J."/>
            <person name="Griggs A."/>
            <person name="Gujja S."/>
            <person name="Heiman D."/>
            <person name="Howarth C."/>
            <person name="Larson L."/>
            <person name="Lui A."/>
            <person name="MacDonald P.J.P."/>
            <person name="Montmayeur A."/>
            <person name="Murphy C."/>
            <person name="Neiman D."/>
            <person name="Pearson M."/>
            <person name="Priest M."/>
            <person name="Roberts A."/>
            <person name="Saif S."/>
            <person name="Shea T."/>
            <person name="Shenoy N."/>
            <person name="Sisk P."/>
            <person name="Stolte C."/>
            <person name="Sykes S."/>
            <person name="Wortman J."/>
            <person name="Nusbaum C."/>
            <person name="Birren B."/>
        </authorList>
    </citation>
    <scope>NUCLEOTIDE SEQUENCE [LARGE SCALE GENOMIC DNA]</scope>
    <source>
        <strain evidence="2">25433</strain>
    </source>
</reference>
<gene>
    <name evidence="2" type="ORF">FOTG_19253</name>
</gene>
<keyword evidence="1" id="KW-0472">Membrane</keyword>
<keyword evidence="1" id="KW-1133">Transmembrane helix</keyword>
<dbReference type="OrthoDB" id="2014201at2759"/>
<feature type="transmembrane region" description="Helical" evidence="1">
    <location>
        <begin position="7"/>
        <end position="26"/>
    </location>
</feature>
<evidence type="ECO:0000313" key="2">
    <source>
        <dbReference type="EMBL" id="EXM12246.1"/>
    </source>
</evidence>
<dbReference type="PANTHER" id="PTHR11183">
    <property type="entry name" value="GLYCOGENIN SUBFAMILY MEMBER"/>
    <property type="match status" value="1"/>
</dbReference>
<evidence type="ECO:0000256" key="1">
    <source>
        <dbReference type="SAM" id="Phobius"/>
    </source>
</evidence>
<keyword evidence="1" id="KW-0812">Transmembrane</keyword>
<dbReference type="InterPro" id="IPR029044">
    <property type="entry name" value="Nucleotide-diphossugar_trans"/>
</dbReference>
<dbReference type="SUPFAM" id="SSF53448">
    <property type="entry name" value="Nucleotide-diphospho-sugar transferases"/>
    <property type="match status" value="1"/>
</dbReference>
<proteinExistence type="predicted"/>
<protein>
    <recommendedName>
        <fullName evidence="3">Glucose N-acetyltransferase 1</fullName>
    </recommendedName>
</protein>
<dbReference type="Proteomes" id="UP000030701">
    <property type="component" value="Unassembled WGS sequence"/>
</dbReference>
<reference evidence="2" key="2">
    <citation type="submission" date="2014-03" db="EMBL/GenBank/DDBJ databases">
        <title>The Genome Annotation of Fusarium oxysporum Cotton.</title>
        <authorList>
            <consortium name="The Broad Institute Genomics Platform"/>
            <person name="Ma L.-J."/>
            <person name="Corby-Kistler H."/>
            <person name="Broz K."/>
            <person name="Gale L.R."/>
            <person name="Jonkers W."/>
            <person name="O'Donnell K."/>
            <person name="Ploetz R."/>
            <person name="Steinberg C."/>
            <person name="Schwartz D.C."/>
            <person name="VanEtten H."/>
            <person name="Zhou S."/>
            <person name="Young S.K."/>
            <person name="Zeng Q."/>
            <person name="Gargeya S."/>
            <person name="Fitzgerald M."/>
            <person name="Abouelleil A."/>
            <person name="Alvarado L."/>
            <person name="Chapman S.B."/>
            <person name="Gainer-Dewar J."/>
            <person name="Goldberg J."/>
            <person name="Griggs A."/>
            <person name="Gujja S."/>
            <person name="Hansen M."/>
            <person name="Howarth C."/>
            <person name="Imamovic A."/>
            <person name="Ireland A."/>
            <person name="Larimer J."/>
            <person name="McCowan C."/>
            <person name="Murphy C."/>
            <person name="Pearson M."/>
            <person name="Poon T.W."/>
            <person name="Priest M."/>
            <person name="Roberts A."/>
            <person name="Saif S."/>
            <person name="Shea T."/>
            <person name="Sykes S."/>
            <person name="Wortman J."/>
            <person name="Nusbaum C."/>
            <person name="Birren B."/>
        </authorList>
    </citation>
    <scope>NUCLEOTIDE SEQUENCE</scope>
    <source>
        <strain evidence="2">25433</strain>
    </source>
</reference>
<name>X0KU91_FUSOX</name>
<dbReference type="Gene3D" id="3.90.550.10">
    <property type="entry name" value="Spore Coat Polysaccharide Biosynthesis Protein SpsA, Chain A"/>
    <property type="match status" value="1"/>
</dbReference>
<dbReference type="InterPro" id="IPR050587">
    <property type="entry name" value="GNT1/Glycosyltrans_8"/>
</dbReference>
<dbReference type="AlphaFoldDB" id="X0KU91"/>
<dbReference type="EMBL" id="KK035805">
    <property type="protein sequence ID" value="EXM12246.1"/>
    <property type="molecule type" value="Genomic_DNA"/>
</dbReference>
<accession>X0KU91</accession>